<accession>A0A1Z5JRN2</accession>
<gene>
    <name evidence="1" type="ORF">FisN_10Hh337</name>
</gene>
<name>A0A1Z5JRN2_FISSO</name>
<keyword evidence="2" id="KW-1185">Reference proteome</keyword>
<dbReference type="EMBL" id="BDSP01000105">
    <property type="protein sequence ID" value="GAX16421.1"/>
    <property type="molecule type" value="Genomic_DNA"/>
</dbReference>
<dbReference type="AlphaFoldDB" id="A0A1Z5JRN2"/>
<dbReference type="InParanoid" id="A0A1Z5JRN2"/>
<dbReference type="Proteomes" id="UP000198406">
    <property type="component" value="Unassembled WGS sequence"/>
</dbReference>
<evidence type="ECO:0000313" key="1">
    <source>
        <dbReference type="EMBL" id="GAX16421.1"/>
    </source>
</evidence>
<proteinExistence type="predicted"/>
<reference evidence="1 2" key="1">
    <citation type="journal article" date="2015" name="Plant Cell">
        <title>Oil accumulation by the oleaginous diatom Fistulifera solaris as revealed by the genome and transcriptome.</title>
        <authorList>
            <person name="Tanaka T."/>
            <person name="Maeda Y."/>
            <person name="Veluchamy A."/>
            <person name="Tanaka M."/>
            <person name="Abida H."/>
            <person name="Marechal E."/>
            <person name="Bowler C."/>
            <person name="Muto M."/>
            <person name="Sunaga Y."/>
            <person name="Tanaka M."/>
            <person name="Yoshino T."/>
            <person name="Taniguchi T."/>
            <person name="Fukuda Y."/>
            <person name="Nemoto M."/>
            <person name="Matsumoto M."/>
            <person name="Wong P.S."/>
            <person name="Aburatani S."/>
            <person name="Fujibuchi W."/>
        </authorList>
    </citation>
    <scope>NUCLEOTIDE SEQUENCE [LARGE SCALE GENOMIC DNA]</scope>
    <source>
        <strain evidence="1 2">JPCC DA0580</strain>
    </source>
</reference>
<protein>
    <submittedName>
        <fullName evidence="1">Uncharacterized protein</fullName>
    </submittedName>
</protein>
<evidence type="ECO:0000313" key="2">
    <source>
        <dbReference type="Proteomes" id="UP000198406"/>
    </source>
</evidence>
<comment type="caution">
    <text evidence="1">The sequence shown here is derived from an EMBL/GenBank/DDBJ whole genome shotgun (WGS) entry which is preliminary data.</text>
</comment>
<organism evidence="1 2">
    <name type="scientific">Fistulifera solaris</name>
    <name type="common">Oleaginous diatom</name>
    <dbReference type="NCBI Taxonomy" id="1519565"/>
    <lineage>
        <taxon>Eukaryota</taxon>
        <taxon>Sar</taxon>
        <taxon>Stramenopiles</taxon>
        <taxon>Ochrophyta</taxon>
        <taxon>Bacillariophyta</taxon>
        <taxon>Bacillariophyceae</taxon>
        <taxon>Bacillariophycidae</taxon>
        <taxon>Naviculales</taxon>
        <taxon>Naviculaceae</taxon>
        <taxon>Fistulifera</taxon>
    </lineage>
</organism>
<sequence length="258" mass="28793">MLYALKQALVNNHINHSIWEKPAPMKKSPLFLLSFFCFQEIRYNTCHAVWMDPSLPELPLDKFLDKTDAINSNQHNPFVLMTPRVGPPPRYQIGSIDSDNTEFNVGNGYTDESQSRNIISIHETSGTNNGLTNAVTKESRRVPGTLYYAFIVLAPGCDRLGDASAIQIKGQFISYDSVDVSLAIYPWLGSMHDVNGNQSEFGLCLQADIYIVDDAGTPQLIESKHFDFDVTVLAASFAFEKNDHITLSSVAQWPRLCA</sequence>